<proteinExistence type="predicted"/>
<name>A0A086ZL94_9BIFI</name>
<keyword evidence="1" id="KW-0812">Transmembrane</keyword>
<dbReference type="GO" id="GO:0004527">
    <property type="term" value="F:exonuclease activity"/>
    <property type="evidence" value="ECO:0007669"/>
    <property type="project" value="UniProtKB-KW"/>
</dbReference>
<keyword evidence="4" id="KW-1185">Reference proteome</keyword>
<evidence type="ECO:0000256" key="1">
    <source>
        <dbReference type="SAM" id="Phobius"/>
    </source>
</evidence>
<dbReference type="OrthoDB" id="2340043at2"/>
<dbReference type="SUPFAM" id="SSF56219">
    <property type="entry name" value="DNase I-like"/>
    <property type="match status" value="1"/>
</dbReference>
<dbReference type="RefSeq" id="WP_026503424.1">
    <property type="nucleotide sequence ID" value="NZ_JGYQ01000013.1"/>
</dbReference>
<gene>
    <name evidence="3" type="ORF">BBOU_0840</name>
</gene>
<organism evidence="3 4">
    <name type="scientific">Bifidobacterium boum</name>
    <dbReference type="NCBI Taxonomy" id="78343"/>
    <lineage>
        <taxon>Bacteria</taxon>
        <taxon>Bacillati</taxon>
        <taxon>Actinomycetota</taxon>
        <taxon>Actinomycetes</taxon>
        <taxon>Bifidobacteriales</taxon>
        <taxon>Bifidobacteriaceae</taxon>
        <taxon>Bifidobacterium</taxon>
    </lineage>
</organism>
<keyword evidence="1" id="KW-1133">Transmembrane helix</keyword>
<comment type="caution">
    <text evidence="3">The sequence shown here is derived from an EMBL/GenBank/DDBJ whole genome shotgun (WGS) entry which is preliminary data.</text>
</comment>
<keyword evidence="3" id="KW-0378">Hydrolase</keyword>
<evidence type="ECO:0000313" key="4">
    <source>
        <dbReference type="Proteomes" id="UP000029093"/>
    </source>
</evidence>
<dbReference type="GeneID" id="303203977"/>
<dbReference type="InterPro" id="IPR005135">
    <property type="entry name" value="Endo/exonuclease/phosphatase"/>
</dbReference>
<reference evidence="3 4" key="1">
    <citation type="submission" date="2014-03" db="EMBL/GenBank/DDBJ databases">
        <title>Genomics of Bifidobacteria.</title>
        <authorList>
            <person name="Ventura M."/>
            <person name="Milani C."/>
            <person name="Lugli G.A."/>
        </authorList>
    </citation>
    <scope>NUCLEOTIDE SEQUENCE [LARGE SCALE GENOMIC DNA]</scope>
    <source>
        <strain evidence="3 4">LMG 10736</strain>
    </source>
</reference>
<feature type="transmembrane region" description="Helical" evidence="1">
    <location>
        <begin position="91"/>
        <end position="110"/>
    </location>
</feature>
<keyword evidence="3" id="KW-0540">Nuclease</keyword>
<feature type="transmembrane region" description="Helical" evidence="1">
    <location>
        <begin position="32"/>
        <end position="52"/>
    </location>
</feature>
<protein>
    <submittedName>
        <fullName evidence="3">Endonuclease/exonuclease/phosphatase</fullName>
    </submittedName>
</protein>
<sequence length="365" mass="40171">MSDIQQLYNAVDSDQNLYSDWNREDSLRARPLFTVLWLMMFAVAVAMALRMIPNDVDGRKYIPVAVAFMPWMAAIAAIVLLCALIGRRRGLAAVCVVCCVVQVCWHWGYIKPADTVIADLPDTSTLTVNTGDRYARLMTLNTKNGLADAGQIVRTVREEHVEVLALQEVRGVLLQRLNEAGLNELLPYSEIASATNHDNGGVNALFSAAPMPSRTANLLSIESSNIPSACVRFNLRTVCFGSVHPFSPRPRNQGLWSSSLDSIAKLRSNARLFVLLGDFNATWDHASFRALLGSRFVDAGERNGTWFHMTYPSNAALFGGRVKVPPLVEIDHIVHDRSITVGNLETLDIVGSDHRALLGTLDVGR</sequence>
<dbReference type="Gene3D" id="3.60.10.10">
    <property type="entry name" value="Endonuclease/exonuclease/phosphatase"/>
    <property type="match status" value="1"/>
</dbReference>
<feature type="domain" description="Endonuclease/exonuclease/phosphatase" evidence="2">
    <location>
        <begin position="138"/>
        <end position="354"/>
    </location>
</feature>
<accession>A0A086ZL94</accession>
<keyword evidence="1" id="KW-0472">Membrane</keyword>
<keyword evidence="3" id="KW-0269">Exonuclease</keyword>
<evidence type="ECO:0000259" key="2">
    <source>
        <dbReference type="Pfam" id="PF03372"/>
    </source>
</evidence>
<evidence type="ECO:0000313" key="3">
    <source>
        <dbReference type="EMBL" id="KFI47294.1"/>
    </source>
</evidence>
<feature type="transmembrane region" description="Helical" evidence="1">
    <location>
        <begin position="64"/>
        <end position="84"/>
    </location>
</feature>
<dbReference type="Proteomes" id="UP000029093">
    <property type="component" value="Unassembled WGS sequence"/>
</dbReference>
<dbReference type="InterPro" id="IPR036691">
    <property type="entry name" value="Endo/exonu/phosph_ase_sf"/>
</dbReference>
<dbReference type="Pfam" id="PF03372">
    <property type="entry name" value="Exo_endo_phos"/>
    <property type="match status" value="1"/>
</dbReference>
<keyword evidence="3" id="KW-0255">Endonuclease</keyword>
<dbReference type="GO" id="GO:0004519">
    <property type="term" value="F:endonuclease activity"/>
    <property type="evidence" value="ECO:0007669"/>
    <property type="project" value="UniProtKB-KW"/>
</dbReference>
<dbReference type="AlphaFoldDB" id="A0A086ZL94"/>
<dbReference type="EMBL" id="JGYQ01000013">
    <property type="protein sequence ID" value="KFI47294.1"/>
    <property type="molecule type" value="Genomic_DNA"/>
</dbReference>